<keyword evidence="3" id="KW-1185">Reference proteome</keyword>
<dbReference type="Proteomes" id="UP001279681">
    <property type="component" value="Unassembled WGS sequence"/>
</dbReference>
<evidence type="ECO:0000313" key="3">
    <source>
        <dbReference type="Proteomes" id="UP001279681"/>
    </source>
</evidence>
<dbReference type="EMBL" id="JAVIKH010000019">
    <property type="protein sequence ID" value="MDX8337053.1"/>
    <property type="molecule type" value="Genomic_DNA"/>
</dbReference>
<comment type="caution">
    <text evidence="2">The sequence shown here is derived from an EMBL/GenBank/DDBJ whole genome shotgun (WGS) entry which is preliminary data.</text>
</comment>
<accession>A0ABU4WBY5</accession>
<organism evidence="2 3">
    <name type="scientific">Candidatus Cetobacterium colombiensis</name>
    <dbReference type="NCBI Taxonomy" id="3073100"/>
    <lineage>
        <taxon>Bacteria</taxon>
        <taxon>Fusobacteriati</taxon>
        <taxon>Fusobacteriota</taxon>
        <taxon>Fusobacteriia</taxon>
        <taxon>Fusobacteriales</taxon>
        <taxon>Fusobacteriaceae</taxon>
        <taxon>Cetobacterium</taxon>
    </lineage>
</organism>
<dbReference type="RefSeq" id="WP_320314407.1">
    <property type="nucleotide sequence ID" value="NZ_JAVIKH010000019.1"/>
</dbReference>
<sequence length="266" mass="31725">MITVFTPTYNREYTLKRLYKSLKNQTIKNFEWIIVDDGSNDDTENLIKEFIKEDEIPIIYKKVKNGGKMRAINIGVSLANKELFFIVDSDDYLDERAMETIEEESVTLPVDYAGVVFRKVEVFDNGKIVRERERFGEDQIDSTPINIFYNKKILGDKAEVVKTAIMREYPFPEIEGEKFVPEGYIWNQIGENYMFRYIDKGIYYYQYLDDGYTKRFSEIIKLNPKGLKLYYGYMLKKNIPLKNKIKFMIRYFQSLYYCWKKEGKTK</sequence>
<evidence type="ECO:0000259" key="1">
    <source>
        <dbReference type="Pfam" id="PF00535"/>
    </source>
</evidence>
<dbReference type="EC" id="2.4.-.-" evidence="2"/>
<reference evidence="3" key="1">
    <citation type="submission" date="2023-07" db="EMBL/GenBank/DDBJ databases">
        <authorList>
            <person name="Colorado M.A."/>
            <person name="Villamil L.M."/>
            <person name="Melo J.F."/>
            <person name="Rodriguez J.A."/>
            <person name="Ruiz R.Y."/>
        </authorList>
    </citation>
    <scope>NUCLEOTIDE SEQUENCE [LARGE SCALE GENOMIC DNA]</scope>
    <source>
        <strain evidence="3">C33</strain>
    </source>
</reference>
<keyword evidence="2" id="KW-0808">Transferase</keyword>
<dbReference type="PANTHER" id="PTHR22916:SF3">
    <property type="entry name" value="UDP-GLCNAC:BETAGAL BETA-1,3-N-ACETYLGLUCOSAMINYLTRANSFERASE-LIKE PROTEIN 1"/>
    <property type="match status" value="1"/>
</dbReference>
<dbReference type="Gene3D" id="3.90.550.10">
    <property type="entry name" value="Spore Coat Polysaccharide Biosynthesis Protein SpsA, Chain A"/>
    <property type="match status" value="1"/>
</dbReference>
<name>A0ABU4WBY5_9FUSO</name>
<gene>
    <name evidence="2" type="ORF">RFV38_11180</name>
</gene>
<evidence type="ECO:0000313" key="2">
    <source>
        <dbReference type="EMBL" id="MDX8337053.1"/>
    </source>
</evidence>
<dbReference type="InterPro" id="IPR029044">
    <property type="entry name" value="Nucleotide-diphossugar_trans"/>
</dbReference>
<proteinExistence type="predicted"/>
<dbReference type="CDD" id="cd00761">
    <property type="entry name" value="Glyco_tranf_GTA_type"/>
    <property type="match status" value="1"/>
</dbReference>
<keyword evidence="2" id="KW-0328">Glycosyltransferase</keyword>
<feature type="domain" description="Glycosyltransferase 2-like" evidence="1">
    <location>
        <begin position="3"/>
        <end position="133"/>
    </location>
</feature>
<dbReference type="PANTHER" id="PTHR22916">
    <property type="entry name" value="GLYCOSYLTRANSFERASE"/>
    <property type="match status" value="1"/>
</dbReference>
<dbReference type="InterPro" id="IPR001173">
    <property type="entry name" value="Glyco_trans_2-like"/>
</dbReference>
<dbReference type="GO" id="GO:0016757">
    <property type="term" value="F:glycosyltransferase activity"/>
    <property type="evidence" value="ECO:0007669"/>
    <property type="project" value="UniProtKB-KW"/>
</dbReference>
<protein>
    <submittedName>
        <fullName evidence="2">Glycosyltransferase family A protein</fullName>
        <ecNumber evidence="2">2.4.-.-</ecNumber>
    </submittedName>
</protein>
<dbReference type="SUPFAM" id="SSF53448">
    <property type="entry name" value="Nucleotide-diphospho-sugar transferases"/>
    <property type="match status" value="1"/>
</dbReference>
<dbReference type="Pfam" id="PF00535">
    <property type="entry name" value="Glycos_transf_2"/>
    <property type="match status" value="1"/>
</dbReference>